<dbReference type="EMBL" id="OY726395">
    <property type="protein sequence ID" value="CAJ1587584.1"/>
    <property type="molecule type" value="Genomic_DNA"/>
</dbReference>
<feature type="chain" id="PRO_5046725651" description="ARB-07466-like C-terminal domain-containing protein" evidence="2">
    <location>
        <begin position="31"/>
        <end position="321"/>
    </location>
</feature>
<dbReference type="RefSeq" id="WP_316513328.1">
    <property type="nucleotide sequence ID" value="NZ_OY726395.1"/>
</dbReference>
<evidence type="ECO:0000256" key="2">
    <source>
        <dbReference type="SAM" id="SignalP"/>
    </source>
</evidence>
<proteinExistence type="predicted"/>
<evidence type="ECO:0000259" key="3">
    <source>
        <dbReference type="Pfam" id="PF26571"/>
    </source>
</evidence>
<reference evidence="4 5" key="1">
    <citation type="submission" date="2023-08" db="EMBL/GenBank/DDBJ databases">
        <authorList>
            <person name="Folkvardsen B D."/>
            <person name="Norman A."/>
        </authorList>
    </citation>
    <scope>NUCLEOTIDE SEQUENCE [LARGE SCALE GENOMIC DNA]</scope>
    <source>
        <strain evidence="4 5">Mu0050</strain>
    </source>
</reference>
<name>A0ABM9MKP3_9MYCO</name>
<evidence type="ECO:0000313" key="4">
    <source>
        <dbReference type="EMBL" id="CAJ1587584.1"/>
    </source>
</evidence>
<evidence type="ECO:0000256" key="1">
    <source>
        <dbReference type="SAM" id="Coils"/>
    </source>
</evidence>
<protein>
    <recommendedName>
        <fullName evidence="3">ARB-07466-like C-terminal domain-containing protein</fullName>
    </recommendedName>
</protein>
<feature type="coiled-coil region" evidence="1">
    <location>
        <begin position="141"/>
        <end position="200"/>
    </location>
</feature>
<accession>A0ABM9MKP3</accession>
<feature type="domain" description="ARB-07466-like C-terminal" evidence="3">
    <location>
        <begin position="236"/>
        <end position="308"/>
    </location>
</feature>
<evidence type="ECO:0000313" key="5">
    <source>
        <dbReference type="Proteomes" id="UP001190466"/>
    </source>
</evidence>
<keyword evidence="1" id="KW-0175">Coiled coil</keyword>
<gene>
    <name evidence="4" type="ORF">MU0050_004878</name>
</gene>
<dbReference type="Pfam" id="PF26571">
    <property type="entry name" value="VldE"/>
    <property type="match status" value="1"/>
</dbReference>
<keyword evidence="5" id="KW-1185">Reference proteome</keyword>
<dbReference type="InterPro" id="IPR058593">
    <property type="entry name" value="ARB_07466-like_C"/>
</dbReference>
<dbReference type="Proteomes" id="UP001190466">
    <property type="component" value="Chromosome"/>
</dbReference>
<organism evidence="4 5">
    <name type="scientific">[Mycobacterium] wendilense</name>
    <dbReference type="NCBI Taxonomy" id="3064284"/>
    <lineage>
        <taxon>Bacteria</taxon>
        <taxon>Bacillati</taxon>
        <taxon>Actinomycetota</taxon>
        <taxon>Actinomycetes</taxon>
        <taxon>Mycobacteriales</taxon>
        <taxon>Mycobacteriaceae</taxon>
        <taxon>Mycolicibacter</taxon>
    </lineage>
</organism>
<sequence>MFVARRFVHKPLAGAIAGLMVLSAVSGGGAAYADQAEDSVAEVAELSREVEQLSATILNAQPDLDAKLQLLRVADEKYADDLARREVTQTQLATQQHAVDKFAAAVYIGGRTDGASAVLTAASPSGLIESLATQRVMETEMSAQLKRLHRADEEARAVEAESAKSAAEAKAAVDAATAVRADLQNKRFQLRTKMSELNANYSTLPPAQQAGLNLPSGAVTAALGSTSPIPTVGMRGLVPNARLLADYIMATYPGVQSIGGVRADPLPDHPSGRALDIMIGSDMSLGDVIDADLRSQAGRFGIAYTMWRVTAHFDHVHVTVS</sequence>
<feature type="signal peptide" evidence="2">
    <location>
        <begin position="1"/>
        <end position="30"/>
    </location>
</feature>
<keyword evidence="2" id="KW-0732">Signal</keyword>